<comment type="caution">
    <text evidence="3">The sequence shown here is derived from an EMBL/GenBank/DDBJ whole genome shotgun (WGS) entry which is preliminary data.</text>
</comment>
<name>A0ABV8LJS6_9ACTN</name>
<reference evidence="4" key="1">
    <citation type="journal article" date="2019" name="Int. J. Syst. Evol. Microbiol.">
        <title>The Global Catalogue of Microorganisms (GCM) 10K type strain sequencing project: providing services to taxonomists for standard genome sequencing and annotation.</title>
        <authorList>
            <consortium name="The Broad Institute Genomics Platform"/>
            <consortium name="The Broad Institute Genome Sequencing Center for Infectious Disease"/>
            <person name="Wu L."/>
            <person name="Ma J."/>
        </authorList>
    </citation>
    <scope>NUCLEOTIDE SEQUENCE [LARGE SCALE GENOMIC DNA]</scope>
    <source>
        <strain evidence="4">CGMCC 4.7289</strain>
    </source>
</reference>
<organism evidence="3 4">
    <name type="scientific">Hamadaea flava</name>
    <dbReference type="NCBI Taxonomy" id="1742688"/>
    <lineage>
        <taxon>Bacteria</taxon>
        <taxon>Bacillati</taxon>
        <taxon>Actinomycetota</taxon>
        <taxon>Actinomycetes</taxon>
        <taxon>Micromonosporales</taxon>
        <taxon>Micromonosporaceae</taxon>
        <taxon>Hamadaea</taxon>
    </lineage>
</organism>
<evidence type="ECO:0000259" key="2">
    <source>
        <dbReference type="Pfam" id="PF25547"/>
    </source>
</evidence>
<feature type="transmembrane region" description="Helical" evidence="1">
    <location>
        <begin position="118"/>
        <end position="142"/>
    </location>
</feature>
<dbReference type="InterPro" id="IPR057746">
    <property type="entry name" value="CpnT-like_N"/>
</dbReference>
<dbReference type="Proteomes" id="UP001595816">
    <property type="component" value="Unassembled WGS sequence"/>
</dbReference>
<protein>
    <recommendedName>
        <fullName evidence="2">Outer membrane channel protein CpnT-like N-terminal domain-containing protein</fullName>
    </recommendedName>
</protein>
<evidence type="ECO:0000313" key="4">
    <source>
        <dbReference type="Proteomes" id="UP001595816"/>
    </source>
</evidence>
<evidence type="ECO:0000313" key="3">
    <source>
        <dbReference type="EMBL" id="MFC4130565.1"/>
    </source>
</evidence>
<keyword evidence="4" id="KW-1185">Reference proteome</keyword>
<evidence type="ECO:0000256" key="1">
    <source>
        <dbReference type="SAM" id="Phobius"/>
    </source>
</evidence>
<sequence length="164" mass="17082">MGMTVPGEVQTILSIIGFTWPKGDETALLDLGQSWSKLSGLLDGHVGDAQNTAMQVWNQNKGEMISAFQSRFSGDGSPVQRLNQGGTGADIVGVGMMVCAGIVLALKINVIVQATLTLIAIASAIAAAFVTFGASTAIIALLREALKRLLNWLLDQAVSKVLGG</sequence>
<feature type="domain" description="Outer membrane channel protein CpnT-like N-terminal" evidence="2">
    <location>
        <begin position="16"/>
        <end position="137"/>
    </location>
</feature>
<dbReference type="Pfam" id="PF25547">
    <property type="entry name" value="WXG100_2"/>
    <property type="match status" value="1"/>
</dbReference>
<keyword evidence="1" id="KW-1133">Transmembrane helix</keyword>
<gene>
    <name evidence="3" type="ORF">ACFOZ4_08105</name>
</gene>
<keyword evidence="1" id="KW-0812">Transmembrane</keyword>
<dbReference type="RefSeq" id="WP_253757659.1">
    <property type="nucleotide sequence ID" value="NZ_JAMZDZ010000001.1"/>
</dbReference>
<accession>A0ABV8LJS6</accession>
<feature type="transmembrane region" description="Helical" evidence="1">
    <location>
        <begin position="91"/>
        <end position="112"/>
    </location>
</feature>
<dbReference type="EMBL" id="JBHSAY010000005">
    <property type="protein sequence ID" value="MFC4130565.1"/>
    <property type="molecule type" value="Genomic_DNA"/>
</dbReference>
<keyword evidence="1" id="KW-0472">Membrane</keyword>
<proteinExistence type="predicted"/>